<dbReference type="Gene3D" id="2.120.10.30">
    <property type="entry name" value="TolB, C-terminal domain"/>
    <property type="match status" value="1"/>
</dbReference>
<evidence type="ECO:0000313" key="8">
    <source>
        <dbReference type="Proteomes" id="UP001595850"/>
    </source>
</evidence>
<dbReference type="SUPFAM" id="SSF56112">
    <property type="entry name" value="Protein kinase-like (PK-like)"/>
    <property type="match status" value="1"/>
</dbReference>
<evidence type="ECO:0000256" key="1">
    <source>
        <dbReference type="ARBA" id="ARBA00022679"/>
    </source>
</evidence>
<evidence type="ECO:0000256" key="2">
    <source>
        <dbReference type="ARBA" id="ARBA00022741"/>
    </source>
</evidence>
<keyword evidence="8" id="KW-1185">Reference proteome</keyword>
<dbReference type="PROSITE" id="PS50011">
    <property type="entry name" value="PROTEIN_KINASE_DOM"/>
    <property type="match status" value="1"/>
</dbReference>
<keyword evidence="1" id="KW-0808">Transferase</keyword>
<dbReference type="PANTHER" id="PTHR43289">
    <property type="entry name" value="MITOGEN-ACTIVATED PROTEIN KINASE KINASE KINASE 20-RELATED"/>
    <property type="match status" value="1"/>
</dbReference>
<dbReference type="Gene3D" id="1.10.510.10">
    <property type="entry name" value="Transferase(Phosphotransferase) domain 1"/>
    <property type="match status" value="1"/>
</dbReference>
<evidence type="ECO:0000313" key="7">
    <source>
        <dbReference type="EMBL" id="MFC4058159.1"/>
    </source>
</evidence>
<keyword evidence="4" id="KW-0067">ATP-binding</keyword>
<dbReference type="InterPro" id="IPR000719">
    <property type="entry name" value="Prot_kinase_dom"/>
</dbReference>
<sequence length="660" mass="68517">MSRAAPLTPSDPSELAGHRIIGRFDDARPQDAYLAEDPSGAQVMIRLLPTGADPDRFLNAVEPLRGVSAFGVAQVLGGGVHEGRPYLVSEHVEGATLAEAVAADGTLGGAALDRLAIGTMAALAAVHRAGAVHGGIRPETVLLGPGGPVVTDFGLVAALAAVEGAPTRPVGLPAYQAPELLDGAAPAPPADVFAWAATVAFAATGAAPFAGGTVAETINRVLRDEPDLSTVPGELGAVLAQCLAKDPAARPTAGTVLLRLVGEASLLEAATAIATGRVSVAPAEASTRPTAPSGGRGRRALLMAGALLAAAAVSGTTVYLAVSPGPAESGRAAGASPSPPAGSPAPAGTAPAPAVTASPTAAFWSKVEKPNAEVELAGTSVTVHEHPSDPVKLSAYLMAKQPYTSYLRERSGSFRQVGTAEEPAPSPDGRWLALNPWLKFADSDHDHVRLNDLSTGEQFTVATVEQPLQTMFPVWSRDGSRLLMSILDPEKKLITGFVLVDPAARTATAVEAEYFDDAGRPFTFMPDGRVARAFSDGRRVGINVYDVSGRVARSLHWVGSPQNTTWFSPSGALFATLCPRGDGTLCVWSTASGDRRATVTLPPKAEWHGWFNEQHVIVRVPHKKGTRYRLVDLLGAVGRTLVDMPKAKEAVLRFDPVVPR</sequence>
<protein>
    <submittedName>
        <fullName evidence="7">Protein kinase</fullName>
    </submittedName>
</protein>
<organism evidence="7 8">
    <name type="scientific">Planomonospora corallina</name>
    <dbReference type="NCBI Taxonomy" id="1806052"/>
    <lineage>
        <taxon>Bacteria</taxon>
        <taxon>Bacillati</taxon>
        <taxon>Actinomycetota</taxon>
        <taxon>Actinomycetes</taxon>
        <taxon>Streptosporangiales</taxon>
        <taxon>Streptosporangiaceae</taxon>
        <taxon>Planomonospora</taxon>
    </lineage>
</organism>
<dbReference type="GO" id="GO:0016301">
    <property type="term" value="F:kinase activity"/>
    <property type="evidence" value="ECO:0007669"/>
    <property type="project" value="UniProtKB-KW"/>
</dbReference>
<dbReference type="SMART" id="SM00220">
    <property type="entry name" value="S_TKc"/>
    <property type="match status" value="1"/>
</dbReference>
<evidence type="ECO:0000259" key="6">
    <source>
        <dbReference type="PROSITE" id="PS50011"/>
    </source>
</evidence>
<dbReference type="Pfam" id="PF00069">
    <property type="entry name" value="Pkinase"/>
    <property type="match status" value="1"/>
</dbReference>
<dbReference type="EMBL" id="JBHSBM010000011">
    <property type="protein sequence ID" value="MFC4058159.1"/>
    <property type="molecule type" value="Genomic_DNA"/>
</dbReference>
<evidence type="ECO:0000256" key="3">
    <source>
        <dbReference type="ARBA" id="ARBA00022777"/>
    </source>
</evidence>
<comment type="caution">
    <text evidence="7">The sequence shown here is derived from an EMBL/GenBank/DDBJ whole genome shotgun (WGS) entry which is preliminary data.</text>
</comment>
<keyword evidence="2" id="KW-0547">Nucleotide-binding</keyword>
<feature type="compositionally biased region" description="Low complexity" evidence="5">
    <location>
        <begin position="344"/>
        <end position="355"/>
    </location>
</feature>
<dbReference type="SUPFAM" id="SSF50969">
    <property type="entry name" value="YVTN repeat-like/Quinoprotein amine dehydrogenase"/>
    <property type="match status" value="1"/>
</dbReference>
<name>A0ABV8I278_9ACTN</name>
<gene>
    <name evidence="7" type="ORF">ACFOWE_07620</name>
</gene>
<dbReference type="InterPro" id="IPR011042">
    <property type="entry name" value="6-blade_b-propeller_TolB-like"/>
</dbReference>
<evidence type="ECO:0000256" key="4">
    <source>
        <dbReference type="ARBA" id="ARBA00022840"/>
    </source>
</evidence>
<reference evidence="8" key="1">
    <citation type="journal article" date="2019" name="Int. J. Syst. Evol. Microbiol.">
        <title>The Global Catalogue of Microorganisms (GCM) 10K type strain sequencing project: providing services to taxonomists for standard genome sequencing and annotation.</title>
        <authorList>
            <consortium name="The Broad Institute Genomics Platform"/>
            <consortium name="The Broad Institute Genome Sequencing Center for Infectious Disease"/>
            <person name="Wu L."/>
            <person name="Ma J."/>
        </authorList>
    </citation>
    <scope>NUCLEOTIDE SEQUENCE [LARGE SCALE GENOMIC DNA]</scope>
    <source>
        <strain evidence="8">TBRC 4489</strain>
    </source>
</reference>
<feature type="compositionally biased region" description="Low complexity" evidence="5">
    <location>
        <begin position="326"/>
        <end position="336"/>
    </location>
</feature>
<dbReference type="Proteomes" id="UP001595850">
    <property type="component" value="Unassembled WGS sequence"/>
</dbReference>
<feature type="domain" description="Protein kinase" evidence="6">
    <location>
        <begin position="10"/>
        <end position="266"/>
    </location>
</feature>
<dbReference type="InterPro" id="IPR011044">
    <property type="entry name" value="Quino_amine_DH_bsu"/>
</dbReference>
<proteinExistence type="predicted"/>
<dbReference type="RefSeq" id="WP_377286349.1">
    <property type="nucleotide sequence ID" value="NZ_JBHSBM010000011.1"/>
</dbReference>
<dbReference type="InterPro" id="IPR011009">
    <property type="entry name" value="Kinase-like_dom_sf"/>
</dbReference>
<keyword evidence="3 7" id="KW-0418">Kinase</keyword>
<feature type="region of interest" description="Disordered" evidence="5">
    <location>
        <begin position="326"/>
        <end position="355"/>
    </location>
</feature>
<evidence type="ECO:0000256" key="5">
    <source>
        <dbReference type="SAM" id="MobiDB-lite"/>
    </source>
</evidence>
<dbReference type="PANTHER" id="PTHR43289:SF34">
    <property type="entry name" value="SERINE_THREONINE-PROTEIN KINASE YBDM-RELATED"/>
    <property type="match status" value="1"/>
</dbReference>
<accession>A0ABV8I278</accession>